<sequence length="124" mass="12488">MIPSAAAAHAAVATPQTMRAPPAARRPQLTNILNPIGSLSGSMLETKSTTETDGETGNGIRSQLDISGKSGNAGSSQVGPLPSLGSVLANVQSDARSDSSAMPAVSAANETTSAAASSEKWRPW</sequence>
<organism evidence="2 3">
    <name type="scientific">Coemansia erecta</name>
    <dbReference type="NCBI Taxonomy" id="147472"/>
    <lineage>
        <taxon>Eukaryota</taxon>
        <taxon>Fungi</taxon>
        <taxon>Fungi incertae sedis</taxon>
        <taxon>Zoopagomycota</taxon>
        <taxon>Kickxellomycotina</taxon>
        <taxon>Kickxellomycetes</taxon>
        <taxon>Kickxellales</taxon>
        <taxon>Kickxellaceae</taxon>
        <taxon>Coemansia</taxon>
    </lineage>
</organism>
<gene>
    <name evidence="2" type="ORF">LPJ53_000395</name>
</gene>
<protein>
    <submittedName>
        <fullName evidence="2">Uncharacterized protein</fullName>
    </submittedName>
</protein>
<reference evidence="2" key="1">
    <citation type="submission" date="2022-07" db="EMBL/GenBank/DDBJ databases">
        <title>Phylogenomic reconstructions and comparative analyses of Kickxellomycotina fungi.</title>
        <authorList>
            <person name="Reynolds N.K."/>
            <person name="Stajich J.E."/>
            <person name="Barry K."/>
            <person name="Grigoriev I.V."/>
            <person name="Crous P."/>
            <person name="Smith M.E."/>
        </authorList>
    </citation>
    <scope>NUCLEOTIDE SEQUENCE</scope>
    <source>
        <strain evidence="2">NBRC 32514</strain>
    </source>
</reference>
<comment type="caution">
    <text evidence="2">The sequence shown here is derived from an EMBL/GenBank/DDBJ whole genome shotgun (WGS) entry which is preliminary data.</text>
</comment>
<proteinExistence type="predicted"/>
<feature type="compositionally biased region" description="Low complexity" evidence="1">
    <location>
        <begin position="104"/>
        <end position="118"/>
    </location>
</feature>
<dbReference type="AlphaFoldDB" id="A0A9W7Y699"/>
<feature type="region of interest" description="Disordered" evidence="1">
    <location>
        <begin position="1"/>
        <end position="124"/>
    </location>
</feature>
<feature type="compositionally biased region" description="Polar residues" evidence="1">
    <location>
        <begin position="28"/>
        <end position="51"/>
    </location>
</feature>
<feature type="compositionally biased region" description="Low complexity" evidence="1">
    <location>
        <begin position="1"/>
        <end position="13"/>
    </location>
</feature>
<feature type="compositionally biased region" description="Polar residues" evidence="1">
    <location>
        <begin position="59"/>
        <end position="78"/>
    </location>
</feature>
<dbReference type="Proteomes" id="UP001149813">
    <property type="component" value="Unassembled WGS sequence"/>
</dbReference>
<keyword evidence="3" id="KW-1185">Reference proteome</keyword>
<name>A0A9W7Y699_9FUNG</name>
<accession>A0A9W7Y699</accession>
<evidence type="ECO:0000256" key="1">
    <source>
        <dbReference type="SAM" id="MobiDB-lite"/>
    </source>
</evidence>
<dbReference type="OrthoDB" id="6159439at2759"/>
<evidence type="ECO:0000313" key="3">
    <source>
        <dbReference type="Proteomes" id="UP001149813"/>
    </source>
</evidence>
<evidence type="ECO:0000313" key="2">
    <source>
        <dbReference type="EMBL" id="KAJ1725465.1"/>
    </source>
</evidence>
<feature type="compositionally biased region" description="Polar residues" evidence="1">
    <location>
        <begin position="89"/>
        <end position="100"/>
    </location>
</feature>
<dbReference type="EMBL" id="JANBOJ010000005">
    <property type="protein sequence ID" value="KAJ1725465.1"/>
    <property type="molecule type" value="Genomic_DNA"/>
</dbReference>